<keyword evidence="2" id="KW-1185">Reference proteome</keyword>
<evidence type="ECO:0000313" key="1">
    <source>
        <dbReference type="EMBL" id="MFA3800194.1"/>
    </source>
</evidence>
<reference evidence="1 2" key="1">
    <citation type="submission" date="2024-07" db="EMBL/GenBank/DDBJ databases">
        <authorList>
            <person name="Li X.-J."/>
            <person name="Wang X."/>
        </authorList>
    </citation>
    <scope>NUCLEOTIDE SEQUENCE [LARGE SCALE GENOMIC DNA]</scope>
    <source>
        <strain evidence="1 2">DSM 23441</strain>
    </source>
</reference>
<dbReference type="EMBL" id="JBGORW010000010">
    <property type="protein sequence ID" value="MFA3800194.1"/>
    <property type="molecule type" value="Genomic_DNA"/>
</dbReference>
<organism evidence="1 2">
    <name type="scientific">Leptotrichia hongkongensis</name>
    <dbReference type="NCBI Taxonomy" id="554406"/>
    <lineage>
        <taxon>Bacteria</taxon>
        <taxon>Fusobacteriati</taxon>
        <taxon>Fusobacteriota</taxon>
        <taxon>Fusobacteriia</taxon>
        <taxon>Fusobacteriales</taxon>
        <taxon>Leptotrichiaceae</taxon>
        <taxon>Leptotrichia</taxon>
    </lineage>
</organism>
<gene>
    <name evidence="1" type="ORF">ACEG17_08335</name>
</gene>
<dbReference type="RefSeq" id="WP_372583347.1">
    <property type="nucleotide sequence ID" value="NZ_JBGORW010000010.1"/>
</dbReference>
<protein>
    <submittedName>
        <fullName evidence="1">Uncharacterized protein</fullName>
    </submittedName>
</protein>
<proteinExistence type="predicted"/>
<dbReference type="Proteomes" id="UP001571581">
    <property type="component" value="Unassembled WGS sequence"/>
</dbReference>
<sequence>MVVYEKSLAMILFITLIARKGRNEKANINGKTFGNIFERMNFQKKTSGDKVF</sequence>
<accession>A0ABV4SAW7</accession>
<evidence type="ECO:0000313" key="2">
    <source>
        <dbReference type="Proteomes" id="UP001571581"/>
    </source>
</evidence>
<comment type="caution">
    <text evidence="1">The sequence shown here is derived from an EMBL/GenBank/DDBJ whole genome shotgun (WGS) entry which is preliminary data.</text>
</comment>
<name>A0ABV4SAW7_9FUSO</name>